<evidence type="ECO:0000313" key="5">
    <source>
        <dbReference type="Proteomes" id="UP000593567"/>
    </source>
</evidence>
<dbReference type="PANTHER" id="PTHR24104">
    <property type="entry name" value="E3 UBIQUITIN-PROTEIN LIGASE NHLRC1-RELATED"/>
    <property type="match status" value="1"/>
</dbReference>
<dbReference type="OrthoDB" id="27136at2759"/>
<feature type="repeat" description="NHL" evidence="2">
    <location>
        <begin position="20"/>
        <end position="63"/>
    </location>
</feature>
<dbReference type="GO" id="GO:0043161">
    <property type="term" value="P:proteasome-mediated ubiquitin-dependent protein catabolic process"/>
    <property type="evidence" value="ECO:0007669"/>
    <property type="project" value="TreeGrafter"/>
</dbReference>
<feature type="repeat" description="NHL" evidence="2">
    <location>
        <begin position="125"/>
        <end position="162"/>
    </location>
</feature>
<proteinExistence type="predicted"/>
<dbReference type="GO" id="GO:0008270">
    <property type="term" value="F:zinc ion binding"/>
    <property type="evidence" value="ECO:0007669"/>
    <property type="project" value="UniProtKB-KW"/>
</dbReference>
<dbReference type="Proteomes" id="UP000593567">
    <property type="component" value="Unassembled WGS sequence"/>
</dbReference>
<dbReference type="InterPro" id="IPR013658">
    <property type="entry name" value="SGL"/>
</dbReference>
<dbReference type="Gene3D" id="2.120.10.30">
    <property type="entry name" value="TolB, C-terminal domain"/>
    <property type="match status" value="2"/>
</dbReference>
<dbReference type="PROSITE" id="PS51125">
    <property type="entry name" value="NHL"/>
    <property type="match status" value="4"/>
</dbReference>
<dbReference type="CDD" id="cd05819">
    <property type="entry name" value="NHL"/>
    <property type="match status" value="1"/>
</dbReference>
<dbReference type="EMBL" id="VXIV02001501">
    <property type="protein sequence ID" value="KAF6032481.1"/>
    <property type="molecule type" value="Genomic_DNA"/>
</dbReference>
<gene>
    <name evidence="4" type="ORF">EB796_009211</name>
</gene>
<keyword evidence="5" id="KW-1185">Reference proteome</keyword>
<comment type="caution">
    <text evidence="4">The sequence shown here is derived from an EMBL/GenBank/DDBJ whole genome shotgun (WGS) entry which is preliminary data.</text>
</comment>
<dbReference type="GO" id="GO:0000209">
    <property type="term" value="P:protein polyubiquitination"/>
    <property type="evidence" value="ECO:0007669"/>
    <property type="project" value="TreeGrafter"/>
</dbReference>
<dbReference type="InterPro" id="IPR011042">
    <property type="entry name" value="6-blade_b-propeller_TolB-like"/>
</dbReference>
<keyword evidence="1" id="KW-0677">Repeat</keyword>
<name>A0A7J7K3C8_BUGNE</name>
<evidence type="ECO:0000256" key="2">
    <source>
        <dbReference type="PROSITE-ProRule" id="PRU00504"/>
    </source>
</evidence>
<dbReference type="PANTHER" id="PTHR24104:SF25">
    <property type="entry name" value="PROTEIN LIN-41"/>
    <property type="match status" value="1"/>
</dbReference>
<accession>A0A7J7K3C8</accession>
<dbReference type="InterPro" id="IPR001258">
    <property type="entry name" value="NHL_repeat"/>
</dbReference>
<dbReference type="GO" id="GO:0061630">
    <property type="term" value="F:ubiquitin protein ligase activity"/>
    <property type="evidence" value="ECO:0007669"/>
    <property type="project" value="TreeGrafter"/>
</dbReference>
<dbReference type="InterPro" id="IPR050952">
    <property type="entry name" value="TRIM-NHL_E3_ligases"/>
</dbReference>
<feature type="repeat" description="NHL" evidence="2">
    <location>
        <begin position="215"/>
        <end position="255"/>
    </location>
</feature>
<dbReference type="AlphaFoldDB" id="A0A7J7K3C8"/>
<evidence type="ECO:0000259" key="3">
    <source>
        <dbReference type="Pfam" id="PF08450"/>
    </source>
</evidence>
<dbReference type="SUPFAM" id="SSF101898">
    <property type="entry name" value="NHL repeat"/>
    <property type="match status" value="1"/>
</dbReference>
<reference evidence="4" key="1">
    <citation type="submission" date="2020-06" db="EMBL/GenBank/DDBJ databases">
        <title>Draft genome of Bugula neritina, a colonial animal packing powerful symbionts and potential medicines.</title>
        <authorList>
            <person name="Rayko M."/>
        </authorList>
    </citation>
    <scope>NUCLEOTIDE SEQUENCE [LARGE SCALE GENOMIC DNA]</scope>
    <source>
        <strain evidence="4">Kwan_BN1</strain>
    </source>
</reference>
<dbReference type="Pfam" id="PF01436">
    <property type="entry name" value="NHL"/>
    <property type="match status" value="1"/>
</dbReference>
<sequence length="294" mass="32161">MLNQAKAYPYGFYGKGAKCVAQFGQQGFRGDDLFWPWYCDISNSGDIAIADTDNNRIQVFQSSQNTSIFPPYGGLGVKEGDLKSPRSVKYSPIPGTSFAVADTGNKRISMLRINYKLGQIEHVFSFGQTIFVEPSDVAVDRRNGNIVVADSGLNKVLINNQYGECIGELEQRGFQFCRPSAVTVTHDGKSDIYVSDSGNHCIRKFTCNGDYVGALGRLGAEEGEFNTPRGIALDRQGYVYVADEFNNRVQMFTPDLAHVTTVVSSVPRPKGVAVGQQLLVTSGDQSSFAKVFQS</sequence>
<organism evidence="4 5">
    <name type="scientific">Bugula neritina</name>
    <name type="common">Brown bryozoan</name>
    <name type="synonym">Sertularia neritina</name>
    <dbReference type="NCBI Taxonomy" id="10212"/>
    <lineage>
        <taxon>Eukaryota</taxon>
        <taxon>Metazoa</taxon>
        <taxon>Spiralia</taxon>
        <taxon>Lophotrochozoa</taxon>
        <taxon>Bryozoa</taxon>
        <taxon>Gymnolaemata</taxon>
        <taxon>Cheilostomatida</taxon>
        <taxon>Flustrina</taxon>
        <taxon>Buguloidea</taxon>
        <taxon>Bugulidae</taxon>
        <taxon>Bugula</taxon>
    </lineage>
</organism>
<protein>
    <recommendedName>
        <fullName evidence="3">SMP-30/Gluconolactonase/LRE-like region domain-containing protein</fullName>
    </recommendedName>
</protein>
<dbReference type="Pfam" id="PF08450">
    <property type="entry name" value="SGL"/>
    <property type="match status" value="1"/>
</dbReference>
<evidence type="ECO:0000313" key="4">
    <source>
        <dbReference type="EMBL" id="KAF6032481.1"/>
    </source>
</evidence>
<feature type="repeat" description="NHL" evidence="2">
    <location>
        <begin position="163"/>
        <end position="208"/>
    </location>
</feature>
<evidence type="ECO:0000256" key="1">
    <source>
        <dbReference type="ARBA" id="ARBA00022737"/>
    </source>
</evidence>
<feature type="domain" description="SMP-30/Gluconolactonase/LRE-like region" evidence="3">
    <location>
        <begin position="114"/>
        <end position="282"/>
    </location>
</feature>